<sequence length="205" mass="22800">MGFLFDAISWISGAVALIMQALSLAAGLYVLCELAEEYASVGRRWLNYSLVTVISLYLLLWLDGGLPFIRVAFGIFAHLLYVPHLRNFPVIEPLSISAIMSVVAAIVNHVVWFQFLLVQYPPLSALSHFGFLLVFVWLVPLGFFVSLTTPDDCLPSKMASAGMMGDPMRNGAFANSTKQKNILKSIIDFFVERIMQLLPGRGKRQ</sequence>
<reference evidence="7" key="1">
    <citation type="submission" date="2021-01" db="EMBL/GenBank/DDBJ databases">
        <authorList>
            <person name="Corre E."/>
            <person name="Pelletier E."/>
            <person name="Niang G."/>
            <person name="Scheremetjew M."/>
            <person name="Finn R."/>
            <person name="Kale V."/>
            <person name="Holt S."/>
            <person name="Cochrane G."/>
            <person name="Meng A."/>
            <person name="Brown T."/>
            <person name="Cohen L."/>
        </authorList>
    </citation>
    <scope>NUCLEOTIDE SEQUENCE</scope>
    <source>
        <strain evidence="7">CCMP1452</strain>
    </source>
</reference>
<dbReference type="GO" id="GO:0030134">
    <property type="term" value="C:COPII-coated ER to Golgi transport vesicle"/>
    <property type="evidence" value="ECO:0007669"/>
    <property type="project" value="TreeGrafter"/>
</dbReference>
<evidence type="ECO:0000313" key="7">
    <source>
        <dbReference type="EMBL" id="CAD9674257.1"/>
    </source>
</evidence>
<keyword evidence="4 6" id="KW-1133">Transmembrane helix</keyword>
<evidence type="ECO:0000256" key="2">
    <source>
        <dbReference type="ARBA" id="ARBA00008096"/>
    </source>
</evidence>
<dbReference type="GO" id="GO:0000139">
    <property type="term" value="C:Golgi membrane"/>
    <property type="evidence" value="ECO:0007669"/>
    <property type="project" value="TreeGrafter"/>
</dbReference>
<comment type="subcellular location">
    <subcellularLocation>
        <location evidence="1">Membrane</location>
        <topology evidence="1">Multi-pass membrane protein</topology>
    </subcellularLocation>
</comment>
<protein>
    <recommendedName>
        <fullName evidence="8">Protein TEX261</fullName>
    </recommendedName>
</protein>
<comment type="similarity">
    <text evidence="2">Belongs to the SVP26 family.</text>
</comment>
<feature type="transmembrane region" description="Helical" evidence="6">
    <location>
        <begin position="7"/>
        <end position="32"/>
    </location>
</feature>
<feature type="transmembrane region" description="Helical" evidence="6">
    <location>
        <begin position="97"/>
        <end position="117"/>
    </location>
</feature>
<keyword evidence="5 6" id="KW-0472">Membrane</keyword>
<dbReference type="AlphaFoldDB" id="A0A7S2RLB4"/>
<feature type="transmembrane region" description="Helical" evidence="6">
    <location>
        <begin position="129"/>
        <end position="148"/>
    </location>
</feature>
<evidence type="ECO:0008006" key="8">
    <source>
        <dbReference type="Google" id="ProtNLM"/>
    </source>
</evidence>
<accession>A0A7S2RLB4</accession>
<evidence type="ECO:0000256" key="4">
    <source>
        <dbReference type="ARBA" id="ARBA00022989"/>
    </source>
</evidence>
<dbReference type="GO" id="GO:0097020">
    <property type="term" value="F:COPII receptor activity"/>
    <property type="evidence" value="ECO:0007669"/>
    <property type="project" value="InterPro"/>
</dbReference>
<feature type="transmembrane region" description="Helical" evidence="6">
    <location>
        <begin position="68"/>
        <end position="85"/>
    </location>
</feature>
<dbReference type="GO" id="GO:0005789">
    <property type="term" value="C:endoplasmic reticulum membrane"/>
    <property type="evidence" value="ECO:0007669"/>
    <property type="project" value="TreeGrafter"/>
</dbReference>
<evidence type="ECO:0000256" key="1">
    <source>
        <dbReference type="ARBA" id="ARBA00004141"/>
    </source>
</evidence>
<evidence type="ECO:0000256" key="3">
    <source>
        <dbReference type="ARBA" id="ARBA00022692"/>
    </source>
</evidence>
<dbReference type="GO" id="GO:0006888">
    <property type="term" value="P:endoplasmic reticulum to Golgi vesicle-mediated transport"/>
    <property type="evidence" value="ECO:0007669"/>
    <property type="project" value="InterPro"/>
</dbReference>
<keyword evidence="3 6" id="KW-0812">Transmembrane</keyword>
<dbReference type="PANTHER" id="PTHR13144:SF0">
    <property type="entry name" value="PROTEIN TEX261"/>
    <property type="match status" value="1"/>
</dbReference>
<dbReference type="PANTHER" id="PTHR13144">
    <property type="entry name" value="TEX261 PROTEIN"/>
    <property type="match status" value="1"/>
</dbReference>
<gene>
    <name evidence="7" type="ORF">EANT1437_LOCUS7796</name>
</gene>
<feature type="transmembrane region" description="Helical" evidence="6">
    <location>
        <begin position="44"/>
        <end position="62"/>
    </location>
</feature>
<dbReference type="EMBL" id="HBHI01015260">
    <property type="protein sequence ID" value="CAD9674257.1"/>
    <property type="molecule type" value="Transcribed_RNA"/>
</dbReference>
<dbReference type="Pfam" id="PF04148">
    <property type="entry name" value="Erv26"/>
    <property type="match status" value="1"/>
</dbReference>
<organism evidence="7">
    <name type="scientific">Eucampia antarctica</name>
    <dbReference type="NCBI Taxonomy" id="49252"/>
    <lineage>
        <taxon>Eukaryota</taxon>
        <taxon>Sar</taxon>
        <taxon>Stramenopiles</taxon>
        <taxon>Ochrophyta</taxon>
        <taxon>Bacillariophyta</taxon>
        <taxon>Mediophyceae</taxon>
        <taxon>Biddulphiophycidae</taxon>
        <taxon>Hemiaulales</taxon>
        <taxon>Hemiaulaceae</taxon>
        <taxon>Eucampia</taxon>
    </lineage>
</organism>
<evidence type="ECO:0000256" key="5">
    <source>
        <dbReference type="ARBA" id="ARBA00023136"/>
    </source>
</evidence>
<dbReference type="InterPro" id="IPR007277">
    <property type="entry name" value="Svp26/Tex261"/>
</dbReference>
<proteinExistence type="inferred from homology"/>
<name>A0A7S2RLB4_9STRA</name>
<evidence type="ECO:0000256" key="6">
    <source>
        <dbReference type="SAM" id="Phobius"/>
    </source>
</evidence>